<keyword evidence="2" id="KW-1185">Reference proteome</keyword>
<evidence type="ECO:0000313" key="1">
    <source>
        <dbReference type="EMBL" id="EPX80179.1"/>
    </source>
</evidence>
<accession>S9S1U6</accession>
<gene>
    <name evidence="1" type="ORF">thalar_01518</name>
</gene>
<organism evidence="1 2">
    <name type="scientific">Litoreibacter arenae DSM 19593</name>
    <dbReference type="NCBI Taxonomy" id="1123360"/>
    <lineage>
        <taxon>Bacteria</taxon>
        <taxon>Pseudomonadati</taxon>
        <taxon>Pseudomonadota</taxon>
        <taxon>Alphaproteobacteria</taxon>
        <taxon>Rhodobacterales</taxon>
        <taxon>Roseobacteraceae</taxon>
        <taxon>Litoreibacter</taxon>
    </lineage>
</organism>
<reference evidence="2" key="1">
    <citation type="journal article" date="2013" name="Stand. Genomic Sci.">
        <title>Genome sequence of the Litoreibacter arenae type strain (DSM 19593(T)), a member of the Roseobacter clade isolated from sea sand.</title>
        <authorList>
            <person name="Riedel T."/>
            <person name="Fiebig A."/>
            <person name="Petersen J."/>
            <person name="Gronow S."/>
            <person name="Kyrpides N.C."/>
            <person name="Goker M."/>
            <person name="Klenk H.P."/>
        </authorList>
    </citation>
    <scope>NUCLEOTIDE SEQUENCE [LARGE SCALE GENOMIC DNA]</scope>
    <source>
        <strain evidence="2">DSM 19593</strain>
    </source>
</reference>
<dbReference type="Proteomes" id="UP000015351">
    <property type="component" value="Unassembled WGS sequence"/>
</dbReference>
<dbReference type="HOGENOM" id="CLU_2898853_0_0_5"/>
<dbReference type="EMBL" id="AONI01000009">
    <property type="protein sequence ID" value="EPX80179.1"/>
    <property type="molecule type" value="Genomic_DNA"/>
</dbReference>
<dbReference type="AlphaFoldDB" id="S9S1U6"/>
<evidence type="ECO:0000313" key="2">
    <source>
        <dbReference type="Proteomes" id="UP000015351"/>
    </source>
</evidence>
<proteinExistence type="predicted"/>
<sequence length="62" mass="6962">MNTFSLEDTLNELERQAAASTVTDKELVKSRLRRLASILETRSTVRASIVPDDDLLFDNVPV</sequence>
<comment type="caution">
    <text evidence="1">The sequence shown here is derived from an EMBL/GenBank/DDBJ whole genome shotgun (WGS) entry which is preliminary data.</text>
</comment>
<dbReference type="RefSeq" id="WP_021100085.1">
    <property type="nucleotide sequence ID" value="NZ_KE557306.1"/>
</dbReference>
<protein>
    <submittedName>
        <fullName evidence="1">Uncharacterized protein</fullName>
    </submittedName>
</protein>
<name>S9S1U6_9RHOB</name>